<dbReference type="EMBL" id="JAHQIW010000188">
    <property type="protein sequence ID" value="KAJ1346536.1"/>
    <property type="molecule type" value="Genomic_DNA"/>
</dbReference>
<feature type="region of interest" description="Disordered" evidence="1">
    <location>
        <begin position="168"/>
        <end position="196"/>
    </location>
</feature>
<keyword evidence="3" id="KW-1185">Reference proteome</keyword>
<protein>
    <submittedName>
        <fullName evidence="2">Uncharacterized protein</fullName>
    </submittedName>
</protein>
<dbReference type="Proteomes" id="UP001196413">
    <property type="component" value="Unassembled WGS sequence"/>
</dbReference>
<gene>
    <name evidence="2" type="ORF">KIN20_001351</name>
</gene>
<organism evidence="2 3">
    <name type="scientific">Parelaphostrongylus tenuis</name>
    <name type="common">Meningeal worm</name>
    <dbReference type="NCBI Taxonomy" id="148309"/>
    <lineage>
        <taxon>Eukaryota</taxon>
        <taxon>Metazoa</taxon>
        <taxon>Ecdysozoa</taxon>
        <taxon>Nematoda</taxon>
        <taxon>Chromadorea</taxon>
        <taxon>Rhabditida</taxon>
        <taxon>Rhabditina</taxon>
        <taxon>Rhabditomorpha</taxon>
        <taxon>Strongyloidea</taxon>
        <taxon>Metastrongylidae</taxon>
        <taxon>Parelaphostrongylus</taxon>
    </lineage>
</organism>
<dbReference type="AlphaFoldDB" id="A0AAD5MCQ6"/>
<proteinExistence type="predicted"/>
<evidence type="ECO:0000313" key="3">
    <source>
        <dbReference type="Proteomes" id="UP001196413"/>
    </source>
</evidence>
<evidence type="ECO:0000313" key="2">
    <source>
        <dbReference type="EMBL" id="KAJ1346536.1"/>
    </source>
</evidence>
<accession>A0AAD5MCQ6</accession>
<feature type="compositionally biased region" description="Basic residues" evidence="1">
    <location>
        <begin position="178"/>
        <end position="188"/>
    </location>
</feature>
<reference evidence="2" key="1">
    <citation type="submission" date="2021-06" db="EMBL/GenBank/DDBJ databases">
        <title>Parelaphostrongylus tenuis whole genome reference sequence.</title>
        <authorList>
            <person name="Garwood T.J."/>
            <person name="Larsen P.A."/>
            <person name="Fountain-Jones N.M."/>
            <person name="Garbe J.R."/>
            <person name="Macchietto M.G."/>
            <person name="Kania S.A."/>
            <person name="Gerhold R.W."/>
            <person name="Richards J.E."/>
            <person name="Wolf T.M."/>
        </authorList>
    </citation>
    <scope>NUCLEOTIDE SEQUENCE</scope>
    <source>
        <strain evidence="2">MNPRO001-30</strain>
        <tissue evidence="2">Meninges</tissue>
    </source>
</reference>
<name>A0AAD5MCQ6_PARTN</name>
<comment type="caution">
    <text evidence="2">The sequence shown here is derived from an EMBL/GenBank/DDBJ whole genome shotgun (WGS) entry which is preliminary data.</text>
</comment>
<evidence type="ECO:0000256" key="1">
    <source>
        <dbReference type="SAM" id="MobiDB-lite"/>
    </source>
</evidence>
<sequence>MLVNTNRERSPGGTDSTLINPCIIKKISSTAHEETPLDQEFESAVWREDFEITTEEELENADLSILEGERCSSSLSLTVQSPLSPLTTATPSLDQMLGRIPLASRVTVDVVMSHQFMLQSLHDVFAVQKPDRESAICEEPNVSASAVKAFAQKANTMPLPDHRIELPLPRENLEIPKKSKKERRRRKKGSSDIEENRDEFISDGHIADVALGSVPVVPYVPRAVFSDNEMSPRQLGSFEAKEKMLRSLKEKMGSPRK</sequence>